<dbReference type="GO" id="GO:0003676">
    <property type="term" value="F:nucleic acid binding"/>
    <property type="evidence" value="ECO:0007669"/>
    <property type="project" value="InterPro"/>
</dbReference>
<dbReference type="InterPro" id="IPR001584">
    <property type="entry name" value="Integrase_cat-core"/>
</dbReference>
<accession>A0A9N9HGT0</accession>
<feature type="domain" description="Integrase catalytic" evidence="1">
    <location>
        <begin position="150"/>
        <end position="251"/>
    </location>
</feature>
<dbReference type="Gene3D" id="3.30.420.10">
    <property type="entry name" value="Ribonuclease H-like superfamily/Ribonuclease H"/>
    <property type="match status" value="2"/>
</dbReference>
<protein>
    <submittedName>
        <fullName evidence="2">2377_t:CDS:1</fullName>
    </submittedName>
</protein>
<keyword evidence="3" id="KW-1185">Reference proteome</keyword>
<dbReference type="Proteomes" id="UP000789342">
    <property type="component" value="Unassembled WGS sequence"/>
</dbReference>
<name>A0A9N9HGT0_9GLOM</name>
<evidence type="ECO:0000313" key="2">
    <source>
        <dbReference type="EMBL" id="CAG8685262.1"/>
    </source>
</evidence>
<reference evidence="2" key="1">
    <citation type="submission" date="2021-06" db="EMBL/GenBank/DDBJ databases">
        <authorList>
            <person name="Kallberg Y."/>
            <person name="Tangrot J."/>
            <person name="Rosling A."/>
        </authorList>
    </citation>
    <scope>NUCLEOTIDE SEQUENCE</scope>
    <source>
        <strain evidence="2">CL551</strain>
    </source>
</reference>
<dbReference type="PANTHER" id="PTHR46585:SF1">
    <property type="entry name" value="CHROMO DOMAIN-CONTAINING PROTEIN"/>
    <property type="match status" value="1"/>
</dbReference>
<proteinExistence type="predicted"/>
<dbReference type="AlphaFoldDB" id="A0A9N9HGT0"/>
<sequence>MVCEISFPKTPVAYQDIVNYLSQGIIPDTINPKKRWKFKQTIKLWHLENDILYVKLENQPQRRFVPTWNTEFHQSLFHQFYTNDRYINTKECFNKIFINHIGITKSEVYELIRGCGVCNRITTIKKNDDLTPIISHGPIEHLQMDLIDFIVYKDPNNGFAWLLIIICIFSKFLWTISLKTKETEVVGEALGQIEQLNQTVKCRLTKMMWNKENQIQNINWKDNIYKFVFSYNTTRHTTHGKTPCEVLFDYKLLGIYQKLNLEDTETVQEIEIDNSPESQANYIATLSQVIRKHLEEITEIHNNPGETVAIAPDTDMNPSTRKHKLNTTFKDTGTVVEMTNNNKTIIIETSEGNI</sequence>
<gene>
    <name evidence="2" type="ORF">AMORRO_LOCUS11440</name>
</gene>
<feature type="non-terminal residue" evidence="2">
    <location>
        <position position="1"/>
    </location>
</feature>
<organism evidence="2 3">
    <name type="scientific">Acaulospora morrowiae</name>
    <dbReference type="NCBI Taxonomy" id="94023"/>
    <lineage>
        <taxon>Eukaryota</taxon>
        <taxon>Fungi</taxon>
        <taxon>Fungi incertae sedis</taxon>
        <taxon>Mucoromycota</taxon>
        <taxon>Glomeromycotina</taxon>
        <taxon>Glomeromycetes</taxon>
        <taxon>Diversisporales</taxon>
        <taxon>Acaulosporaceae</taxon>
        <taxon>Acaulospora</taxon>
    </lineage>
</organism>
<dbReference type="SUPFAM" id="SSF53098">
    <property type="entry name" value="Ribonuclease H-like"/>
    <property type="match status" value="1"/>
</dbReference>
<evidence type="ECO:0000313" key="3">
    <source>
        <dbReference type="Proteomes" id="UP000789342"/>
    </source>
</evidence>
<dbReference type="OrthoDB" id="10267344at2759"/>
<dbReference type="PANTHER" id="PTHR46585">
    <property type="entry name" value="INTEGRASE CORE DOMAIN CONTAINING PROTEIN"/>
    <property type="match status" value="1"/>
</dbReference>
<dbReference type="GO" id="GO:0005634">
    <property type="term" value="C:nucleus"/>
    <property type="evidence" value="ECO:0007669"/>
    <property type="project" value="UniProtKB-ARBA"/>
</dbReference>
<dbReference type="InterPro" id="IPR036397">
    <property type="entry name" value="RNaseH_sf"/>
</dbReference>
<dbReference type="GO" id="GO:0015074">
    <property type="term" value="P:DNA integration"/>
    <property type="evidence" value="ECO:0007669"/>
    <property type="project" value="InterPro"/>
</dbReference>
<dbReference type="InterPro" id="IPR012337">
    <property type="entry name" value="RNaseH-like_sf"/>
</dbReference>
<evidence type="ECO:0000259" key="1">
    <source>
        <dbReference type="PROSITE" id="PS50994"/>
    </source>
</evidence>
<dbReference type="EMBL" id="CAJVPV010014489">
    <property type="protein sequence ID" value="CAG8685262.1"/>
    <property type="molecule type" value="Genomic_DNA"/>
</dbReference>
<comment type="caution">
    <text evidence="2">The sequence shown here is derived from an EMBL/GenBank/DDBJ whole genome shotgun (WGS) entry which is preliminary data.</text>
</comment>
<dbReference type="PROSITE" id="PS50994">
    <property type="entry name" value="INTEGRASE"/>
    <property type="match status" value="1"/>
</dbReference>